<gene>
    <name evidence="2" type="ORF">ID09_09805</name>
</gene>
<organism evidence="2 3">
    <name type="scientific">Streptococcus suis 6407</name>
    <dbReference type="NCBI Taxonomy" id="1214179"/>
    <lineage>
        <taxon>Bacteria</taxon>
        <taxon>Bacillati</taxon>
        <taxon>Bacillota</taxon>
        <taxon>Bacilli</taxon>
        <taxon>Lactobacillales</taxon>
        <taxon>Streptococcaceae</taxon>
        <taxon>Streptococcus</taxon>
    </lineage>
</organism>
<name>A0A075SG56_STRSU</name>
<proteinExistence type="predicted"/>
<evidence type="ECO:0000256" key="1">
    <source>
        <dbReference type="SAM" id="Phobius"/>
    </source>
</evidence>
<keyword evidence="1" id="KW-1133">Transmembrane helix</keyword>
<accession>A0A075SG56</accession>
<reference evidence="2 3" key="1">
    <citation type="journal article" date="2014" name="Genome Announc.">
        <title>Whole-Genome Sequence of Streptococcus suis Serotype 4 Reference Strain 6407.</title>
        <authorList>
            <person name="Wang K."/>
            <person name="Chen J."/>
            <person name="Yao H."/>
            <person name="Lu C."/>
        </authorList>
    </citation>
    <scope>NUCLEOTIDE SEQUENCE [LARGE SCALE GENOMIC DNA]</scope>
    <source>
        <strain evidence="2">6407</strain>
    </source>
</reference>
<evidence type="ECO:0000313" key="3">
    <source>
        <dbReference type="Proteomes" id="UP000028185"/>
    </source>
</evidence>
<feature type="transmembrane region" description="Helical" evidence="1">
    <location>
        <begin position="172"/>
        <end position="189"/>
    </location>
</feature>
<dbReference type="EMBL" id="CP008921">
    <property type="protein sequence ID" value="AIG44302.1"/>
    <property type="molecule type" value="Genomic_DNA"/>
</dbReference>
<keyword evidence="1" id="KW-0812">Transmembrane</keyword>
<dbReference type="PATRIC" id="fig|1214179.4.peg.1948"/>
<protein>
    <submittedName>
        <fullName evidence="2">Membrane protein</fullName>
    </submittedName>
</protein>
<feature type="transmembrane region" description="Helical" evidence="1">
    <location>
        <begin position="74"/>
        <end position="94"/>
    </location>
</feature>
<dbReference type="AlphaFoldDB" id="A0A075SG56"/>
<keyword evidence="1" id="KW-0472">Membrane</keyword>
<dbReference type="RefSeq" id="WP_014638652.1">
    <property type="nucleotide sequence ID" value="NZ_ALLE01000008.1"/>
</dbReference>
<sequence>MLGWLDRLFTLLFFLMKLSAIYLVLLLLGGVVLGISPANGTILYLYDNYHMDASKYNFREAFGYFKEHFIRLNLGLGLVLLLIGLLFSGIWLLIQLPQTWWMPAVLITNAFGLFYVFALYALFLKLQVHFEFSLKTGLQLAAVSLFLDWKALVKFLLGSLVCGFLLFKLPLILFFFLPVLWLLFLYDAFDPVYKKVDKDYL</sequence>
<feature type="transmembrane region" description="Helical" evidence="1">
    <location>
        <begin position="20"/>
        <end position="46"/>
    </location>
</feature>
<dbReference type="HOGENOM" id="CLU_115876_1_0_9"/>
<feature type="transmembrane region" description="Helical" evidence="1">
    <location>
        <begin position="100"/>
        <end position="124"/>
    </location>
</feature>
<dbReference type="Pfam" id="PF04854">
    <property type="entry name" value="DUF624"/>
    <property type="match status" value="1"/>
</dbReference>
<evidence type="ECO:0000313" key="2">
    <source>
        <dbReference type="EMBL" id="AIG44302.1"/>
    </source>
</evidence>
<dbReference type="InterPro" id="IPR006938">
    <property type="entry name" value="DUF624"/>
</dbReference>
<dbReference type="Proteomes" id="UP000028185">
    <property type="component" value="Chromosome"/>
</dbReference>